<proteinExistence type="predicted"/>
<feature type="transmembrane region" description="Helical" evidence="1">
    <location>
        <begin position="20"/>
        <end position="38"/>
    </location>
</feature>
<dbReference type="Proteomes" id="UP000265916">
    <property type="component" value="Unassembled WGS sequence"/>
</dbReference>
<evidence type="ECO:0000256" key="1">
    <source>
        <dbReference type="SAM" id="Phobius"/>
    </source>
</evidence>
<gene>
    <name evidence="2" type="ORF">CKF58_01475</name>
</gene>
<feature type="transmembrane region" description="Helical" evidence="1">
    <location>
        <begin position="50"/>
        <end position="75"/>
    </location>
</feature>
<feature type="transmembrane region" description="Helical" evidence="1">
    <location>
        <begin position="87"/>
        <end position="110"/>
    </location>
</feature>
<evidence type="ECO:0000313" key="2">
    <source>
        <dbReference type="EMBL" id="RIY39864.1"/>
    </source>
</evidence>
<keyword evidence="1" id="KW-0472">Membrane</keyword>
<keyword evidence="1" id="KW-0812">Transmembrane</keyword>
<evidence type="ECO:0000313" key="3">
    <source>
        <dbReference type="Proteomes" id="UP000265916"/>
    </source>
</evidence>
<reference evidence="2 3" key="1">
    <citation type="submission" date="2017-08" db="EMBL/GenBank/DDBJ databases">
        <title>Reclassification of Bisgaard taxon 37 and 44.</title>
        <authorList>
            <person name="Christensen H."/>
        </authorList>
    </citation>
    <scope>NUCLEOTIDE SEQUENCE [LARGE SCALE GENOMIC DNA]</scope>
    <source>
        <strain evidence="2 3">111</strain>
    </source>
</reference>
<protein>
    <submittedName>
        <fullName evidence="2">Uncharacterized protein</fullName>
    </submittedName>
</protein>
<dbReference type="AlphaFoldDB" id="A0A3A1YTW2"/>
<dbReference type="EMBL" id="NRJG01000023">
    <property type="protein sequence ID" value="RIY39864.1"/>
    <property type="molecule type" value="Genomic_DNA"/>
</dbReference>
<keyword evidence="1" id="KW-1133">Transmembrane helix</keyword>
<feature type="transmembrane region" description="Helical" evidence="1">
    <location>
        <begin position="122"/>
        <end position="146"/>
    </location>
</feature>
<sequence>MPVAATVTLPLLAVMFELETVIVPIPFTLAVAPVMFALSRVTFAPAIEVFSVPVIFVPFKLTSSVAETVALPLVSVMFEFEPFTAPLVALTSASLPVTLVLSKVTLLPLIDVFSVPVTFVPFKFTSSVAVTVALPLVAVILVLLAFTEPLVALTTDS</sequence>
<organism evidence="2 3">
    <name type="scientific">Psittacicella hinzii</name>
    <dbReference type="NCBI Taxonomy" id="2028575"/>
    <lineage>
        <taxon>Bacteria</taxon>
        <taxon>Pseudomonadati</taxon>
        <taxon>Pseudomonadota</taxon>
        <taxon>Gammaproteobacteria</taxon>
        <taxon>Pasteurellales</taxon>
        <taxon>Psittacicellaceae</taxon>
        <taxon>Psittacicella</taxon>
    </lineage>
</organism>
<keyword evidence="3" id="KW-1185">Reference proteome</keyword>
<comment type="caution">
    <text evidence="2">The sequence shown here is derived from an EMBL/GenBank/DDBJ whole genome shotgun (WGS) entry which is preliminary data.</text>
</comment>
<name>A0A3A1YTW2_9GAMM</name>
<accession>A0A3A1YTW2</accession>